<accession>A0ABW1LK88</accession>
<comment type="caution">
    <text evidence="3">The sequence shown here is derived from an EMBL/GenBank/DDBJ whole genome shotgun (WGS) entry which is preliminary data.</text>
</comment>
<protein>
    <submittedName>
        <fullName evidence="3">Uncharacterized protein</fullName>
    </submittedName>
</protein>
<feature type="transmembrane region" description="Helical" evidence="2">
    <location>
        <begin position="79"/>
        <end position="98"/>
    </location>
</feature>
<feature type="transmembrane region" description="Helical" evidence="2">
    <location>
        <begin position="49"/>
        <end position="67"/>
    </location>
</feature>
<evidence type="ECO:0000313" key="4">
    <source>
        <dbReference type="Proteomes" id="UP001596135"/>
    </source>
</evidence>
<evidence type="ECO:0000256" key="1">
    <source>
        <dbReference type="SAM" id="MobiDB-lite"/>
    </source>
</evidence>
<evidence type="ECO:0000256" key="2">
    <source>
        <dbReference type="SAM" id="Phobius"/>
    </source>
</evidence>
<dbReference type="EMBL" id="JBHSRJ010000004">
    <property type="protein sequence ID" value="MFC6043533.1"/>
    <property type="molecule type" value="Genomic_DNA"/>
</dbReference>
<organism evidence="3 4">
    <name type="scientific">Nocardioides hankookensis</name>
    <dbReference type="NCBI Taxonomy" id="443157"/>
    <lineage>
        <taxon>Bacteria</taxon>
        <taxon>Bacillati</taxon>
        <taxon>Actinomycetota</taxon>
        <taxon>Actinomycetes</taxon>
        <taxon>Propionibacteriales</taxon>
        <taxon>Nocardioidaceae</taxon>
        <taxon>Nocardioides</taxon>
    </lineage>
</organism>
<proteinExistence type="predicted"/>
<keyword evidence="2" id="KW-0472">Membrane</keyword>
<sequence length="186" mass="19777">MSDKDSAAGSANSKPPQSDEGNEFALFVSDELDFEMRRADRAEAQGQRLLTASSTLVTLAFAGSALVTSRSGFEPPRMSLWAMVPATLFLLAGAGLGLRGSRVTTIQRASIALLRRWDTEPPTMWKATSVGARTAITAAKITALDSLRQANNAKMKWVIWGGRAQGAGLVFLTLASLAILLHAAKS</sequence>
<feature type="region of interest" description="Disordered" evidence="1">
    <location>
        <begin position="1"/>
        <end position="23"/>
    </location>
</feature>
<keyword evidence="2" id="KW-1133">Transmembrane helix</keyword>
<gene>
    <name evidence="3" type="ORF">ACFPYL_10630</name>
</gene>
<evidence type="ECO:0000313" key="3">
    <source>
        <dbReference type="EMBL" id="MFC6043533.1"/>
    </source>
</evidence>
<keyword evidence="4" id="KW-1185">Reference proteome</keyword>
<dbReference type="RefSeq" id="WP_379153664.1">
    <property type="nucleotide sequence ID" value="NZ_JBHSRJ010000004.1"/>
</dbReference>
<reference evidence="4" key="1">
    <citation type="journal article" date="2019" name="Int. J. Syst. Evol. Microbiol.">
        <title>The Global Catalogue of Microorganisms (GCM) 10K type strain sequencing project: providing services to taxonomists for standard genome sequencing and annotation.</title>
        <authorList>
            <consortium name="The Broad Institute Genomics Platform"/>
            <consortium name="The Broad Institute Genome Sequencing Center for Infectious Disease"/>
            <person name="Wu L."/>
            <person name="Ma J."/>
        </authorList>
    </citation>
    <scope>NUCLEOTIDE SEQUENCE [LARGE SCALE GENOMIC DNA]</scope>
    <source>
        <strain evidence="4">CCUG 54522</strain>
    </source>
</reference>
<dbReference type="Proteomes" id="UP001596135">
    <property type="component" value="Unassembled WGS sequence"/>
</dbReference>
<name>A0ABW1LK88_9ACTN</name>
<keyword evidence="2" id="KW-0812">Transmembrane</keyword>
<feature type="transmembrane region" description="Helical" evidence="2">
    <location>
        <begin position="164"/>
        <end position="184"/>
    </location>
</feature>